<dbReference type="InParanoid" id="G0R3H1"/>
<evidence type="ECO:0000313" key="4">
    <source>
        <dbReference type="Proteomes" id="UP000008983"/>
    </source>
</evidence>
<dbReference type="RefSeq" id="XP_004027305.1">
    <property type="nucleotide sequence ID" value="XM_004027256.1"/>
</dbReference>
<dbReference type="PANTHER" id="PTHR46069:SF1">
    <property type="entry name" value="CHROMOSOME UNDETERMINED SCAFFOLD_125, WHOLE GENOME SHOTGUN SEQUENCE"/>
    <property type="match status" value="1"/>
</dbReference>
<feature type="region of interest" description="Disordered" evidence="2">
    <location>
        <begin position="350"/>
        <end position="379"/>
    </location>
</feature>
<dbReference type="STRING" id="857967.G0R3H1"/>
<dbReference type="EMBL" id="GL984303">
    <property type="protein sequence ID" value="EGR27960.1"/>
    <property type="molecule type" value="Genomic_DNA"/>
</dbReference>
<dbReference type="PROSITE" id="PS51221">
    <property type="entry name" value="TTL"/>
    <property type="match status" value="1"/>
</dbReference>
<evidence type="ECO:0000256" key="2">
    <source>
        <dbReference type="SAM" id="MobiDB-lite"/>
    </source>
</evidence>
<feature type="coiled-coil region" evidence="1">
    <location>
        <begin position="153"/>
        <end position="193"/>
    </location>
</feature>
<dbReference type="Proteomes" id="UP000008983">
    <property type="component" value="Unassembled WGS sequence"/>
</dbReference>
<dbReference type="OMA" id="IMKINTQ"/>
<dbReference type="OrthoDB" id="196367at2759"/>
<evidence type="ECO:0008006" key="5">
    <source>
        <dbReference type="Google" id="ProtNLM"/>
    </source>
</evidence>
<dbReference type="InterPro" id="IPR004344">
    <property type="entry name" value="TTL/TTLL_fam"/>
</dbReference>
<organism evidence="3 4">
    <name type="scientific">Ichthyophthirius multifiliis</name>
    <name type="common">White spot disease agent</name>
    <name type="synonym">Ich</name>
    <dbReference type="NCBI Taxonomy" id="5932"/>
    <lineage>
        <taxon>Eukaryota</taxon>
        <taxon>Sar</taxon>
        <taxon>Alveolata</taxon>
        <taxon>Ciliophora</taxon>
        <taxon>Intramacronucleata</taxon>
        <taxon>Oligohymenophorea</taxon>
        <taxon>Hymenostomatida</taxon>
        <taxon>Ophryoglenina</taxon>
        <taxon>Ichthyophthirius</taxon>
    </lineage>
</organism>
<keyword evidence="1" id="KW-0175">Coiled coil</keyword>
<dbReference type="Pfam" id="PF03133">
    <property type="entry name" value="TTL"/>
    <property type="match status" value="1"/>
</dbReference>
<proteinExistence type="predicted"/>
<gene>
    <name evidence="3" type="ORF">IMG5_185430</name>
</gene>
<reference evidence="3 4" key="1">
    <citation type="submission" date="2011-07" db="EMBL/GenBank/DDBJ databases">
        <authorList>
            <person name="Coyne R."/>
            <person name="Brami D."/>
            <person name="Johnson J."/>
            <person name="Hostetler J."/>
            <person name="Hannick L."/>
            <person name="Clark T."/>
            <person name="Cassidy-Hanley D."/>
            <person name="Inman J."/>
        </authorList>
    </citation>
    <scope>NUCLEOTIDE SEQUENCE [LARGE SCALE GENOMIC DNA]</scope>
    <source>
        <strain evidence="3 4">G5</strain>
    </source>
</reference>
<sequence length="657" mass="78568">RKRNFFVKIVKIKYVNIMIIIYKIHPYSQQNFRKFKIMKNQYVQLQNKLNNQIVQNSILIAKTKQQKHITFQNKNLKKIMMKFNQQKIKSQQFNKEKLIIKNKKLINRHHQRGLKFSKILKYLNSAQNVSKKNNTNMDQLNMILNENIVKLTLNQKTNLKDSQQNQFQQYKQKKNLIQQENNHQSKLENIQQKPENIYIKQDLVQYQAQSKIEQNQQKVQFIQEKLDNTPIIQQKKQKKPNIFQQNIKQISEKIIEIQKKELVKISQYQEFTNLINFSNNIQVIQPQKPQFKIYVGKGNNSFLIKQSVKNRWWLQLVQNIEQIEQCQIVWTQIRNLSFINLLKPYVQEKTNTEENTKKDQEYEDSSSIDQNSDNNINNNNAIYLSDDTEATEKTPTHKLFKQNSLNTTFTEQKINTQRKFDIRCYLLITVIKGKMKAYWYQDGYIRTSCKEFNCQNLNNKMIHLTNDAVQKKCEDYGKYEAGNKLSYNELQRYLNQTQPDQKLDFQQTVYPRMKQLALDCVKATFLKMDQLRREISFEVFGLDFMIDQDFKTWLIEVNTNPCLELASPLLVRIIPAMIENAFRIAIDPIFSFPSAQYWQQGKKSYIQDALLANNKFELIFDENYDGPLLKAIYEQFYEQQQDIIIEEEEEEEIEDEL</sequence>
<evidence type="ECO:0000256" key="1">
    <source>
        <dbReference type="SAM" id="Coils"/>
    </source>
</evidence>
<dbReference type="eggNOG" id="KOG2157">
    <property type="taxonomic scope" value="Eukaryota"/>
</dbReference>
<protein>
    <recommendedName>
        <fullName evidence="5">Tubulin--tyrosine ligase</fullName>
    </recommendedName>
</protein>
<keyword evidence="4" id="KW-1185">Reference proteome</keyword>
<feature type="non-terminal residue" evidence="3">
    <location>
        <position position="1"/>
    </location>
</feature>
<dbReference type="AlphaFoldDB" id="G0R3H1"/>
<evidence type="ECO:0000313" key="3">
    <source>
        <dbReference type="EMBL" id="EGR27960.1"/>
    </source>
</evidence>
<dbReference type="Gene3D" id="3.30.470.20">
    <property type="entry name" value="ATP-grasp fold, B domain"/>
    <property type="match status" value="1"/>
</dbReference>
<dbReference type="PANTHER" id="PTHR46069">
    <property type="entry name" value="TUBULIN TYROSINE LIGASE"/>
    <property type="match status" value="1"/>
</dbReference>
<feature type="compositionally biased region" description="Low complexity" evidence="2">
    <location>
        <begin position="367"/>
        <end position="379"/>
    </location>
</feature>
<name>G0R3H1_ICHMU</name>
<accession>G0R3H1</accession>
<dbReference type="SUPFAM" id="SSF56059">
    <property type="entry name" value="Glutathione synthetase ATP-binding domain-like"/>
    <property type="match status" value="1"/>
</dbReference>
<dbReference type="GeneID" id="14904065"/>
<feature type="compositionally biased region" description="Basic and acidic residues" evidence="2">
    <location>
        <begin position="350"/>
        <end position="360"/>
    </location>
</feature>